<dbReference type="GO" id="GO:0031146">
    <property type="term" value="P:SCF-dependent proteasomal ubiquitin-dependent protein catabolic process"/>
    <property type="evidence" value="ECO:0007669"/>
    <property type="project" value="TreeGrafter"/>
</dbReference>
<comment type="caution">
    <text evidence="1">The sequence shown here is derived from an EMBL/GenBank/DDBJ whole genome shotgun (WGS) entry which is preliminary data.</text>
</comment>
<gene>
    <name evidence="1" type="ORF">SPHA_676</name>
</gene>
<dbReference type="OrthoDB" id="423607at2759"/>
<dbReference type="Proteomes" id="UP000597762">
    <property type="component" value="Unassembled WGS sequence"/>
</dbReference>
<dbReference type="InterPro" id="IPR006553">
    <property type="entry name" value="Leu-rich_rpt_Cys-con_subtyp"/>
</dbReference>
<accession>A0A812AKD5</accession>
<protein>
    <submittedName>
        <fullName evidence="1">FBXL7</fullName>
    </submittedName>
</protein>
<dbReference type="PANTHER" id="PTHR13318">
    <property type="entry name" value="PARTNER OF PAIRED, ISOFORM B-RELATED"/>
    <property type="match status" value="1"/>
</dbReference>
<sequence length="218" mass="24395">MSTFKGSCSSSESLLDSRYSGWSSLSNNTSSYGKSCPTHNQPPQSTYNNSALRDFHNSAVGMDSINTKFQHINLEDTGKLILGIKKTKSHPRPSPFQQLSDDIISCSNITNPALFELVSNCVNLEHLNVSGCSNITCVSLANSILARAPAHYLHQVYLLYLDMSDCNLLDDRGLQILALHCSRLQFLYLRRSRRVSYPPRHHISYIFGPYVIFITESS</sequence>
<dbReference type="EMBL" id="CAHIKZ030000017">
    <property type="protein sequence ID" value="CAE1140776.1"/>
    <property type="molecule type" value="Genomic_DNA"/>
</dbReference>
<organism evidence="1 2">
    <name type="scientific">Acanthosepion pharaonis</name>
    <name type="common">Pharaoh cuttlefish</name>
    <name type="synonym">Sepia pharaonis</name>
    <dbReference type="NCBI Taxonomy" id="158019"/>
    <lineage>
        <taxon>Eukaryota</taxon>
        <taxon>Metazoa</taxon>
        <taxon>Spiralia</taxon>
        <taxon>Lophotrochozoa</taxon>
        <taxon>Mollusca</taxon>
        <taxon>Cephalopoda</taxon>
        <taxon>Coleoidea</taxon>
        <taxon>Decapodiformes</taxon>
        <taxon>Sepiida</taxon>
        <taxon>Sepiina</taxon>
        <taxon>Sepiidae</taxon>
        <taxon>Acanthosepion</taxon>
    </lineage>
</organism>
<evidence type="ECO:0000313" key="2">
    <source>
        <dbReference type="Proteomes" id="UP000597762"/>
    </source>
</evidence>
<reference evidence="1" key="1">
    <citation type="submission" date="2021-01" db="EMBL/GenBank/DDBJ databases">
        <authorList>
            <person name="Li R."/>
            <person name="Bekaert M."/>
        </authorList>
    </citation>
    <scope>NUCLEOTIDE SEQUENCE</scope>
    <source>
        <strain evidence="1">Farmed</strain>
    </source>
</reference>
<dbReference type="AlphaFoldDB" id="A0A812AKD5"/>
<dbReference type="InterPro" id="IPR032675">
    <property type="entry name" value="LRR_dom_sf"/>
</dbReference>
<keyword evidence="2" id="KW-1185">Reference proteome</keyword>
<proteinExistence type="predicted"/>
<name>A0A812AKD5_ACAPH</name>
<dbReference type="SMART" id="SM00367">
    <property type="entry name" value="LRR_CC"/>
    <property type="match status" value="3"/>
</dbReference>
<dbReference type="GO" id="GO:0019005">
    <property type="term" value="C:SCF ubiquitin ligase complex"/>
    <property type="evidence" value="ECO:0007669"/>
    <property type="project" value="TreeGrafter"/>
</dbReference>
<dbReference type="Gene3D" id="3.80.10.10">
    <property type="entry name" value="Ribonuclease Inhibitor"/>
    <property type="match status" value="1"/>
</dbReference>
<dbReference type="SUPFAM" id="SSF52047">
    <property type="entry name" value="RNI-like"/>
    <property type="match status" value="1"/>
</dbReference>
<evidence type="ECO:0000313" key="1">
    <source>
        <dbReference type="EMBL" id="CAE1140776.1"/>
    </source>
</evidence>